<dbReference type="InterPro" id="IPR013096">
    <property type="entry name" value="Cupin_2"/>
</dbReference>
<organism evidence="3 4">
    <name type="scientific">Flavimaribacter sediminis</name>
    <dbReference type="NCBI Taxonomy" id="2865987"/>
    <lineage>
        <taxon>Bacteria</taxon>
        <taxon>Pseudomonadati</taxon>
        <taxon>Pseudomonadota</taxon>
        <taxon>Alphaproteobacteria</taxon>
        <taxon>Hyphomicrobiales</taxon>
        <taxon>Rhizobiaceae</taxon>
        <taxon>Flavimaribacter</taxon>
    </lineage>
</organism>
<feature type="domain" description="Cupin type-2" evidence="2">
    <location>
        <begin position="30"/>
        <end position="97"/>
    </location>
</feature>
<gene>
    <name evidence="3" type="ORF">K1W69_08925</name>
</gene>
<dbReference type="PANTHER" id="PTHR35848">
    <property type="entry name" value="OXALATE-BINDING PROTEIN"/>
    <property type="match status" value="1"/>
</dbReference>
<dbReference type="InterPro" id="IPR011051">
    <property type="entry name" value="RmlC_Cupin_sf"/>
</dbReference>
<evidence type="ECO:0000259" key="2">
    <source>
        <dbReference type="Pfam" id="PF07883"/>
    </source>
</evidence>
<keyword evidence="1" id="KW-0479">Metal-binding</keyword>
<dbReference type="Pfam" id="PF07883">
    <property type="entry name" value="Cupin_2"/>
    <property type="match status" value="1"/>
</dbReference>
<reference evidence="3" key="1">
    <citation type="submission" date="2021-08" db="EMBL/GenBank/DDBJ databases">
        <title>Hoeflea bacterium WL0058 sp. nov., isolated from the sediment.</title>
        <authorList>
            <person name="Wang L."/>
            <person name="Zhang D."/>
        </authorList>
    </citation>
    <scope>NUCLEOTIDE SEQUENCE</scope>
    <source>
        <strain evidence="3">WL0058</strain>
    </source>
</reference>
<dbReference type="Gene3D" id="2.60.120.10">
    <property type="entry name" value="Jelly Rolls"/>
    <property type="match status" value="1"/>
</dbReference>
<dbReference type="AlphaFoldDB" id="A0AAE2ZIG5"/>
<keyword evidence="4" id="KW-1185">Reference proteome</keyword>
<dbReference type="Proteomes" id="UP001196509">
    <property type="component" value="Unassembled WGS sequence"/>
</dbReference>
<evidence type="ECO:0000256" key="1">
    <source>
        <dbReference type="ARBA" id="ARBA00022723"/>
    </source>
</evidence>
<evidence type="ECO:0000313" key="4">
    <source>
        <dbReference type="Proteomes" id="UP001196509"/>
    </source>
</evidence>
<dbReference type="InterPro" id="IPR051610">
    <property type="entry name" value="GPI/OXD"/>
</dbReference>
<proteinExistence type="predicted"/>
<dbReference type="PANTHER" id="PTHR35848:SF6">
    <property type="entry name" value="CUPIN TYPE-2 DOMAIN-CONTAINING PROTEIN"/>
    <property type="match status" value="1"/>
</dbReference>
<dbReference type="SUPFAM" id="SSF51182">
    <property type="entry name" value="RmlC-like cupins"/>
    <property type="match status" value="1"/>
</dbReference>
<evidence type="ECO:0000313" key="3">
    <source>
        <dbReference type="EMBL" id="MBW8637309.1"/>
    </source>
</evidence>
<dbReference type="RefSeq" id="WP_220228027.1">
    <property type="nucleotide sequence ID" value="NZ_JAICBX010000002.1"/>
</dbReference>
<dbReference type="EMBL" id="JAICBX010000002">
    <property type="protein sequence ID" value="MBW8637309.1"/>
    <property type="molecule type" value="Genomic_DNA"/>
</dbReference>
<accession>A0AAE2ZIG5</accession>
<dbReference type="InterPro" id="IPR014710">
    <property type="entry name" value="RmlC-like_jellyroll"/>
</dbReference>
<protein>
    <submittedName>
        <fullName evidence="3">Cupin domain-containing protein</fullName>
    </submittedName>
</protein>
<comment type="caution">
    <text evidence="3">The sequence shown here is derived from an EMBL/GenBank/DDBJ whole genome shotgun (WGS) entry which is preliminary data.</text>
</comment>
<name>A0AAE2ZIG5_9HYPH</name>
<dbReference type="GO" id="GO:0046872">
    <property type="term" value="F:metal ion binding"/>
    <property type="evidence" value="ECO:0007669"/>
    <property type="project" value="UniProtKB-KW"/>
</dbReference>
<sequence length="114" mass="12327">MNDEILHGGARRLPARVISGVQNRAQLVSWYEIAPGEECTRHVHQGKSETWLVIEGTGVSHVGENEFDIGPGDMIVTPPGTPHGLRNTGASPLRFVNLVLYEGSGPVTTKEIES</sequence>